<keyword evidence="5" id="KW-1133">Transmembrane helix</keyword>
<keyword evidence="4" id="KW-1015">Disulfide bond</keyword>
<dbReference type="PANTHER" id="PTHR12151">
    <property type="entry name" value="ELECTRON TRANSPORT PROTIN SCO1/SENC FAMILY MEMBER"/>
    <property type="match status" value="1"/>
</dbReference>
<keyword evidence="3" id="KW-0479">Metal-binding</keyword>
<dbReference type="InterPro" id="IPR003782">
    <property type="entry name" value="SCO1/SenC"/>
</dbReference>
<organism evidence="7 8">
    <name type="scientific">Rapidithrix thailandica</name>
    <dbReference type="NCBI Taxonomy" id="413964"/>
    <lineage>
        <taxon>Bacteria</taxon>
        <taxon>Pseudomonadati</taxon>
        <taxon>Bacteroidota</taxon>
        <taxon>Cytophagia</taxon>
        <taxon>Cytophagales</taxon>
        <taxon>Flammeovirgaceae</taxon>
        <taxon>Rapidithrix</taxon>
    </lineage>
</organism>
<evidence type="ECO:0000256" key="1">
    <source>
        <dbReference type="ARBA" id="ARBA00010996"/>
    </source>
</evidence>
<keyword evidence="5" id="KW-0472">Membrane</keyword>
<dbReference type="InterPro" id="IPR036249">
    <property type="entry name" value="Thioredoxin-like_sf"/>
</dbReference>
<dbReference type="PROSITE" id="PS51352">
    <property type="entry name" value="THIOREDOXIN_2"/>
    <property type="match status" value="1"/>
</dbReference>
<evidence type="ECO:0000256" key="3">
    <source>
        <dbReference type="PIRSR" id="PIRSR603782-1"/>
    </source>
</evidence>
<keyword evidence="2 3" id="KW-0186">Copper</keyword>
<feature type="domain" description="Thioredoxin" evidence="6">
    <location>
        <begin position="61"/>
        <end position="223"/>
    </location>
</feature>
<feature type="binding site" evidence="3">
    <location>
        <position position="189"/>
    </location>
    <ligand>
        <name>Cu cation</name>
        <dbReference type="ChEBI" id="CHEBI:23378"/>
    </ligand>
</feature>
<dbReference type="AlphaFoldDB" id="A0AAW9S9X2"/>
<keyword evidence="5" id="KW-0812">Transmembrane</keyword>
<feature type="binding site" evidence="3">
    <location>
        <position position="104"/>
    </location>
    <ligand>
        <name>Cu cation</name>
        <dbReference type="ChEBI" id="CHEBI:23378"/>
    </ligand>
</feature>
<protein>
    <submittedName>
        <fullName evidence="7">SCO family protein</fullName>
    </submittedName>
</protein>
<feature type="disulfide bond" description="Redox-active" evidence="4">
    <location>
        <begin position="100"/>
        <end position="104"/>
    </location>
</feature>
<evidence type="ECO:0000259" key="6">
    <source>
        <dbReference type="PROSITE" id="PS51352"/>
    </source>
</evidence>
<feature type="transmembrane region" description="Helical" evidence="5">
    <location>
        <begin position="7"/>
        <end position="27"/>
    </location>
</feature>
<evidence type="ECO:0000313" key="8">
    <source>
        <dbReference type="Proteomes" id="UP001403385"/>
    </source>
</evidence>
<dbReference type="RefSeq" id="WP_346822046.1">
    <property type="nucleotide sequence ID" value="NZ_JBDKWZ010000008.1"/>
</dbReference>
<dbReference type="Gene3D" id="3.40.30.10">
    <property type="entry name" value="Glutaredoxin"/>
    <property type="match status" value="1"/>
</dbReference>
<dbReference type="PANTHER" id="PTHR12151:SF25">
    <property type="entry name" value="LINALOOL DEHYDRATASE_ISOMERASE DOMAIN-CONTAINING PROTEIN"/>
    <property type="match status" value="1"/>
</dbReference>
<name>A0AAW9S9X2_9BACT</name>
<proteinExistence type="inferred from homology"/>
<dbReference type="CDD" id="cd02968">
    <property type="entry name" value="SCO"/>
    <property type="match status" value="1"/>
</dbReference>
<evidence type="ECO:0000313" key="7">
    <source>
        <dbReference type="EMBL" id="MEN7549270.1"/>
    </source>
</evidence>
<evidence type="ECO:0000256" key="4">
    <source>
        <dbReference type="PIRSR" id="PIRSR603782-2"/>
    </source>
</evidence>
<dbReference type="SUPFAM" id="SSF52833">
    <property type="entry name" value="Thioredoxin-like"/>
    <property type="match status" value="1"/>
</dbReference>
<comment type="caution">
    <text evidence="7">The sequence shown here is derived from an EMBL/GenBank/DDBJ whole genome shotgun (WGS) entry which is preliminary data.</text>
</comment>
<comment type="similarity">
    <text evidence="1">Belongs to the SCO1/2 family.</text>
</comment>
<dbReference type="Proteomes" id="UP001403385">
    <property type="component" value="Unassembled WGS sequence"/>
</dbReference>
<feature type="binding site" evidence="3">
    <location>
        <position position="100"/>
    </location>
    <ligand>
        <name>Cu cation</name>
        <dbReference type="ChEBI" id="CHEBI:23378"/>
    </ligand>
</feature>
<evidence type="ECO:0000256" key="5">
    <source>
        <dbReference type="SAM" id="Phobius"/>
    </source>
</evidence>
<dbReference type="InterPro" id="IPR013766">
    <property type="entry name" value="Thioredoxin_domain"/>
</dbReference>
<reference evidence="7 8" key="1">
    <citation type="submission" date="2024-04" db="EMBL/GenBank/DDBJ databases">
        <title>Novel genus in family Flammeovirgaceae.</title>
        <authorList>
            <person name="Nguyen T.H."/>
            <person name="Vuong T.Q."/>
            <person name="Le H."/>
            <person name="Kim S.-G."/>
        </authorList>
    </citation>
    <scope>NUCLEOTIDE SEQUENCE [LARGE SCALE GENOMIC DNA]</scope>
    <source>
        <strain evidence="7 8">JCM 23209</strain>
    </source>
</reference>
<sequence length="229" mass="26305">MKKSLQAGTLIIILVVPAFIFIGLHLFGENKFDLPVYDGNQPEDKELMVFNPKSANCPDVAGEQHHIPEFQLLNQDSSQFLAAEALKGKVYVANFFFARCLGICINMTSELLRVQDKFKDHPDVRLVSFTVDPKNDRPKELKDYAEQYRIESPFWTLLTGEKQEIYDLAHCGFYLVAKPAEEDPNDFIHSDKLVLVDKEGRIRGYYSGTDREEVDRLIQEILVLLQTYE</sequence>
<keyword evidence="8" id="KW-1185">Reference proteome</keyword>
<accession>A0AAW9S9X2</accession>
<dbReference type="EMBL" id="JBDKWZ010000008">
    <property type="protein sequence ID" value="MEN7549270.1"/>
    <property type="molecule type" value="Genomic_DNA"/>
</dbReference>
<dbReference type="Pfam" id="PF02630">
    <property type="entry name" value="SCO1-SenC"/>
    <property type="match status" value="1"/>
</dbReference>
<evidence type="ECO:0000256" key="2">
    <source>
        <dbReference type="ARBA" id="ARBA00023008"/>
    </source>
</evidence>
<gene>
    <name evidence="7" type="ORF">AAG747_15205</name>
</gene>
<dbReference type="GO" id="GO:0046872">
    <property type="term" value="F:metal ion binding"/>
    <property type="evidence" value="ECO:0007669"/>
    <property type="project" value="UniProtKB-KW"/>
</dbReference>